<feature type="region of interest" description="Disordered" evidence="7">
    <location>
        <begin position="1"/>
        <end position="41"/>
    </location>
</feature>
<dbReference type="PANTHER" id="PTHR31290:SF5">
    <property type="entry name" value="UV-DAMAGE ENDONUCLEASE"/>
    <property type="match status" value="1"/>
</dbReference>
<accession>A0A6J4UUE2</accession>
<dbReference type="GO" id="GO:0004519">
    <property type="term" value="F:endonuclease activity"/>
    <property type="evidence" value="ECO:0007669"/>
    <property type="project" value="UniProtKB-KW"/>
</dbReference>
<keyword evidence="3" id="KW-0227">DNA damage</keyword>
<keyword evidence="6" id="KW-0234">DNA repair</keyword>
<dbReference type="InterPro" id="IPR036237">
    <property type="entry name" value="Xyl_isomerase-like_sf"/>
</dbReference>
<dbReference type="GO" id="GO:0006289">
    <property type="term" value="P:nucleotide-excision repair"/>
    <property type="evidence" value="ECO:0007669"/>
    <property type="project" value="InterPro"/>
</dbReference>
<evidence type="ECO:0000256" key="3">
    <source>
        <dbReference type="ARBA" id="ARBA00022763"/>
    </source>
</evidence>
<dbReference type="Gene3D" id="3.20.20.150">
    <property type="entry name" value="Divalent-metal-dependent TIM barrel enzymes"/>
    <property type="match status" value="1"/>
</dbReference>
<evidence type="ECO:0000313" key="8">
    <source>
        <dbReference type="EMBL" id="CAA9558679.1"/>
    </source>
</evidence>
<dbReference type="PANTHER" id="PTHR31290">
    <property type="entry name" value="UV-DAMAGE ENDONUCLEASE"/>
    <property type="match status" value="1"/>
</dbReference>
<dbReference type="Pfam" id="PF03851">
    <property type="entry name" value="UvdE"/>
    <property type="match status" value="1"/>
</dbReference>
<dbReference type="EMBL" id="CADCWK010000152">
    <property type="protein sequence ID" value="CAA9558679.1"/>
    <property type="molecule type" value="Genomic_DNA"/>
</dbReference>
<dbReference type="NCBIfam" id="TIGR00629">
    <property type="entry name" value="uvde"/>
    <property type="match status" value="1"/>
</dbReference>
<evidence type="ECO:0000256" key="6">
    <source>
        <dbReference type="ARBA" id="ARBA00023204"/>
    </source>
</evidence>
<keyword evidence="4" id="KW-0228">DNA excision</keyword>
<organism evidence="8">
    <name type="scientific">uncultured Thermomicrobiales bacterium</name>
    <dbReference type="NCBI Taxonomy" id="1645740"/>
    <lineage>
        <taxon>Bacteria</taxon>
        <taxon>Pseudomonadati</taxon>
        <taxon>Thermomicrobiota</taxon>
        <taxon>Thermomicrobia</taxon>
        <taxon>Thermomicrobiales</taxon>
        <taxon>environmental samples</taxon>
    </lineage>
</organism>
<evidence type="ECO:0000256" key="7">
    <source>
        <dbReference type="SAM" id="MobiDB-lite"/>
    </source>
</evidence>
<dbReference type="AlphaFoldDB" id="A0A6J4UUE2"/>
<evidence type="ECO:0000256" key="5">
    <source>
        <dbReference type="ARBA" id="ARBA00022801"/>
    </source>
</evidence>
<keyword evidence="2 8" id="KW-0255">Endonuclease</keyword>
<proteinExistence type="predicted"/>
<dbReference type="InterPro" id="IPR004601">
    <property type="entry name" value="UvdE"/>
</dbReference>
<gene>
    <name evidence="8" type="ORF">AVDCRST_MAG33-1485</name>
</gene>
<keyword evidence="5" id="KW-0378">Hydrolase</keyword>
<evidence type="ECO:0000256" key="2">
    <source>
        <dbReference type="ARBA" id="ARBA00022759"/>
    </source>
</evidence>
<reference evidence="8" key="1">
    <citation type="submission" date="2020-02" db="EMBL/GenBank/DDBJ databases">
        <authorList>
            <person name="Meier V. D."/>
        </authorList>
    </citation>
    <scope>NUCLEOTIDE SEQUENCE</scope>
    <source>
        <strain evidence="8">AVDCRST_MAG33</strain>
    </source>
</reference>
<dbReference type="GO" id="GO:0016787">
    <property type="term" value="F:hydrolase activity"/>
    <property type="evidence" value="ECO:0007669"/>
    <property type="project" value="UniProtKB-KW"/>
</dbReference>
<evidence type="ECO:0000256" key="1">
    <source>
        <dbReference type="ARBA" id="ARBA00022722"/>
    </source>
</evidence>
<name>A0A6J4UUE2_9BACT</name>
<keyword evidence="1" id="KW-0540">Nuclease</keyword>
<dbReference type="SUPFAM" id="SSF51658">
    <property type="entry name" value="Xylose isomerase-like"/>
    <property type="match status" value="1"/>
</dbReference>
<dbReference type="GO" id="GO:0009411">
    <property type="term" value="P:response to UV"/>
    <property type="evidence" value="ECO:0007669"/>
    <property type="project" value="InterPro"/>
</dbReference>
<feature type="compositionally biased region" description="Basic and acidic residues" evidence="7">
    <location>
        <begin position="1"/>
        <end position="12"/>
    </location>
</feature>
<protein>
    <submittedName>
        <fullName evidence="8">UV damage repair endonuclease</fullName>
    </submittedName>
</protein>
<feature type="compositionally biased region" description="Low complexity" evidence="7">
    <location>
        <begin position="14"/>
        <end position="25"/>
    </location>
</feature>
<evidence type="ECO:0000256" key="4">
    <source>
        <dbReference type="ARBA" id="ARBA00022769"/>
    </source>
</evidence>
<sequence length="350" mass="38844">MVADPVRRHDPESIAESGSSGIAAGPRGVPPIDQRHRTDDPARVMRRGRMMIGYPCSNLTVGCSASRTFRLASFSPERLSETVNASLDCLETILQWNADHGIGFFRISSDTVPFASHPVMTVDWRAEFGSRLAEIGSFVRRHGMRLNCHPGQYILLNAPNEEIVARSIAELDYTAALFDLMGLDHTHKMQIHTGGVYGDKPAAIARFIERYHQLPEPIRRRLVIENDERQFSLADNLAIHEATGIPLLFDVFHHSLHHNGESIGEALDRFMPTWDGHGLPSMDYSSQNPDKQAGAHTVSVRLDDFGSFFEQLGDRDVDIMLEIKDKEASVLAVQRWLASRTAGNPAAVAG</sequence>